<organism evidence="2 3">
    <name type="scientific">Leptospira noguchii str. 2001034031</name>
    <dbReference type="NCBI Taxonomy" id="1193053"/>
    <lineage>
        <taxon>Bacteria</taxon>
        <taxon>Pseudomonadati</taxon>
        <taxon>Spirochaetota</taxon>
        <taxon>Spirochaetia</taxon>
        <taxon>Leptospirales</taxon>
        <taxon>Leptospiraceae</taxon>
        <taxon>Leptospira</taxon>
    </lineage>
</organism>
<dbReference type="Proteomes" id="UP000012138">
    <property type="component" value="Unassembled WGS sequence"/>
</dbReference>
<name>M6Y069_9LEPT</name>
<accession>M6Y069</accession>
<evidence type="ECO:0000313" key="3">
    <source>
        <dbReference type="Proteomes" id="UP000012138"/>
    </source>
</evidence>
<dbReference type="AlphaFoldDB" id="M6Y069"/>
<evidence type="ECO:0000313" key="2">
    <source>
        <dbReference type="EMBL" id="EMO87085.1"/>
    </source>
</evidence>
<proteinExistence type="predicted"/>
<comment type="caution">
    <text evidence="2">The sequence shown here is derived from an EMBL/GenBank/DDBJ whole genome shotgun (WGS) entry which is preliminary data.</text>
</comment>
<dbReference type="Pfam" id="PF14280">
    <property type="entry name" value="DUF4365"/>
    <property type="match status" value="1"/>
</dbReference>
<feature type="domain" description="DUF4365" evidence="1">
    <location>
        <begin position="10"/>
        <end position="162"/>
    </location>
</feature>
<protein>
    <submittedName>
        <fullName evidence="2">PF14280 domain protein</fullName>
    </submittedName>
</protein>
<dbReference type="RefSeq" id="WP_004447703.1">
    <property type="nucleotide sequence ID" value="NZ_AKXB02000166.1"/>
</dbReference>
<reference evidence="2 3" key="1">
    <citation type="submission" date="2013-01" db="EMBL/GenBank/DDBJ databases">
        <authorList>
            <person name="Harkins D.M."/>
            <person name="Durkin A.S."/>
            <person name="Brinkac L.M."/>
            <person name="Haft D.H."/>
            <person name="Selengut J.D."/>
            <person name="Sanka R."/>
            <person name="DePew J."/>
            <person name="Purushe J."/>
            <person name="Whelen A.C."/>
            <person name="Vinetz J.M."/>
            <person name="Sutton G.G."/>
            <person name="Nierman W.C."/>
            <person name="Fouts D.E."/>
        </authorList>
    </citation>
    <scope>NUCLEOTIDE SEQUENCE [LARGE SCALE GENOMIC DNA]</scope>
    <source>
        <strain evidence="2 3">2001034031</strain>
    </source>
</reference>
<dbReference type="InterPro" id="IPR025375">
    <property type="entry name" value="DUF4365"/>
</dbReference>
<sequence length="169" mass="19289">MSIKIQAIEEALSVSYVGAIVSKAGLNYDIVQRDYGVDISIRQIDSYNGQQIDMGAILDCQLKSTINWSLDDTHIVYDMEAPAYNKLVYRSQNGSYPCLLVLLCLPRDSNDWIFLDEERLELRKCCYWMYLTGAPTKNSSKIRIRVPRSNAFTPEAIPEILNHAMRDES</sequence>
<gene>
    <name evidence="2" type="ORF">LEP1GSC024_0891</name>
</gene>
<evidence type="ECO:0000259" key="1">
    <source>
        <dbReference type="Pfam" id="PF14280"/>
    </source>
</evidence>
<dbReference type="EMBL" id="AKXB02000166">
    <property type="protein sequence ID" value="EMO87085.1"/>
    <property type="molecule type" value="Genomic_DNA"/>
</dbReference>